<comment type="function">
    <text evidence="7">Catalyzes the removal of dipeptides from the N-terminus of oligopeptides.</text>
</comment>
<organism evidence="8 9">
    <name type="scientific">Hymenobacter koreensis</name>
    <dbReference type="NCBI Taxonomy" id="1084523"/>
    <lineage>
        <taxon>Bacteria</taxon>
        <taxon>Pseudomonadati</taxon>
        <taxon>Bacteroidota</taxon>
        <taxon>Cytophagia</taxon>
        <taxon>Cytophagales</taxon>
        <taxon>Hymenobacteraceae</taxon>
        <taxon>Hymenobacter</taxon>
    </lineage>
</organism>
<dbReference type="InterPro" id="IPR019500">
    <property type="entry name" value="Pep_S46"/>
</dbReference>
<keyword evidence="2 7" id="KW-0031">Aminopeptidase</keyword>
<gene>
    <name evidence="8" type="ORF">GCM10023186_02730</name>
</gene>
<evidence type="ECO:0000256" key="6">
    <source>
        <dbReference type="ARBA" id="ARBA00022825"/>
    </source>
</evidence>
<evidence type="ECO:0000256" key="2">
    <source>
        <dbReference type="ARBA" id="ARBA00022438"/>
    </source>
</evidence>
<evidence type="ECO:0000256" key="7">
    <source>
        <dbReference type="RuleBase" id="RU366067"/>
    </source>
</evidence>
<feature type="signal peptide" evidence="7">
    <location>
        <begin position="1"/>
        <end position="22"/>
    </location>
</feature>
<dbReference type="PANTHER" id="PTHR38469:SF1">
    <property type="entry name" value="PERIPLASMIC PEPTIDASE SUBFAMILY S1B"/>
    <property type="match status" value="1"/>
</dbReference>
<evidence type="ECO:0000313" key="9">
    <source>
        <dbReference type="Proteomes" id="UP001500454"/>
    </source>
</evidence>
<dbReference type="Pfam" id="PF10459">
    <property type="entry name" value="Peptidase_S46"/>
    <property type="match status" value="1"/>
</dbReference>
<dbReference type="EC" id="3.4.14.-" evidence="7"/>
<sequence length="761" mass="85027">MLKSSWLKALLLVLLLPAVARADEGMWLPLFVKRLNHADMQKKGLKLTAEEIYDVNNSSLKDAIVQLGGFCTGEFVSKEGLLLTNHHCGYDAIQSHSTPQKNLLSDGFYATTKTDELKNPGLFVDILVRMEDVTGKVLEGITPQTPEAERAQLVQKRQQEMANAAKENGQYVAYVRDMFAGNEYYLFVYQRFGDVRLVGAPPESVGKFGGDTDNWMWPRHTGDFSLFRVYASKDNKPTAGYQEGNIPYMPKKHLPVSLQGVNEGDFSMVFGFPGRTQRFLPAAGLQLTLDESNPARIKLRDTRLKIWKADGDQDPNVRLKYASKYANIANYWKYFIGQNEGMKRLKTVDQKTAEERALMQWIAADQARGQQYGSVLNDINQAYAGMRQYNLSSVYMNEAALGTEILAFAARLRPLHNLLKSESPDQAAIKKATDDLKEPTEELFKDYNAATDKKVFAALMQLYYTDVPKNQQPEIFQTVAKQYGGSMQKYADEVFSKSFLTSKAKTDQFLQKPTLPQLENDPAFKMINSLFTNYQQNIAPKMQAAQAGLVRANRLYVAAIREKNSQKVYSPDANSTIRLSYGSVRSYEGRDAVKYSFFTTAQGILEKEDPTNPEFVVPKKQIELLKAKDYGRFADKDGTLHTAFITDNDITGGNSGSPVINGRGELIGLAFDGNWEAMTGDLAYDPELKRCINADIRYVLWCIEKLGGAKHLVDEMTVVNNGPNPGVSNTAQMVPTSLDGKATKVKIKTKKKKGEPAPASL</sequence>
<protein>
    <recommendedName>
        <fullName evidence="7">Dipeptidyl-peptidase</fullName>
        <ecNumber evidence="7">3.4.14.-</ecNumber>
    </recommendedName>
</protein>
<dbReference type="InterPro" id="IPR043504">
    <property type="entry name" value="Peptidase_S1_PA_chymotrypsin"/>
</dbReference>
<accession>A0ABP8ITU4</accession>
<evidence type="ECO:0000256" key="3">
    <source>
        <dbReference type="ARBA" id="ARBA00022670"/>
    </source>
</evidence>
<evidence type="ECO:0000256" key="4">
    <source>
        <dbReference type="ARBA" id="ARBA00022729"/>
    </source>
</evidence>
<evidence type="ECO:0000256" key="5">
    <source>
        <dbReference type="ARBA" id="ARBA00022801"/>
    </source>
</evidence>
<keyword evidence="6 7" id="KW-0720">Serine protease</keyword>
<proteinExistence type="inferred from homology"/>
<keyword evidence="9" id="KW-1185">Reference proteome</keyword>
<reference evidence="9" key="1">
    <citation type="journal article" date="2019" name="Int. J. Syst. Evol. Microbiol.">
        <title>The Global Catalogue of Microorganisms (GCM) 10K type strain sequencing project: providing services to taxonomists for standard genome sequencing and annotation.</title>
        <authorList>
            <consortium name="The Broad Institute Genomics Platform"/>
            <consortium name="The Broad Institute Genome Sequencing Center for Infectious Disease"/>
            <person name="Wu L."/>
            <person name="Ma J."/>
        </authorList>
    </citation>
    <scope>NUCLEOTIDE SEQUENCE [LARGE SCALE GENOMIC DNA]</scope>
    <source>
        <strain evidence="9">JCM 17924</strain>
    </source>
</reference>
<dbReference type="SUPFAM" id="SSF50494">
    <property type="entry name" value="Trypsin-like serine proteases"/>
    <property type="match status" value="1"/>
</dbReference>
<dbReference type="InterPro" id="IPR009003">
    <property type="entry name" value="Peptidase_S1_PA"/>
</dbReference>
<dbReference type="EMBL" id="BAABHA010000001">
    <property type="protein sequence ID" value="GAA4372841.1"/>
    <property type="molecule type" value="Genomic_DNA"/>
</dbReference>
<dbReference type="Proteomes" id="UP001500454">
    <property type="component" value="Unassembled WGS sequence"/>
</dbReference>
<keyword evidence="5 7" id="KW-0378">Hydrolase</keyword>
<evidence type="ECO:0000256" key="1">
    <source>
        <dbReference type="ARBA" id="ARBA00010491"/>
    </source>
</evidence>
<feature type="chain" id="PRO_5045011420" description="Dipeptidyl-peptidase" evidence="7">
    <location>
        <begin position="23"/>
        <end position="761"/>
    </location>
</feature>
<dbReference type="PANTHER" id="PTHR38469">
    <property type="entry name" value="PERIPLASMIC PEPTIDASE SUBFAMILY S1B"/>
    <property type="match status" value="1"/>
</dbReference>
<keyword evidence="3 7" id="KW-0645">Protease</keyword>
<comment type="caution">
    <text evidence="8">The sequence shown here is derived from an EMBL/GenBank/DDBJ whole genome shotgun (WGS) entry which is preliminary data.</text>
</comment>
<keyword evidence="4 7" id="KW-0732">Signal</keyword>
<dbReference type="Gene3D" id="2.40.10.10">
    <property type="entry name" value="Trypsin-like serine proteases"/>
    <property type="match status" value="1"/>
</dbReference>
<dbReference type="RefSeq" id="WP_345220676.1">
    <property type="nucleotide sequence ID" value="NZ_BAABHA010000001.1"/>
</dbReference>
<name>A0ABP8ITU4_9BACT</name>
<comment type="similarity">
    <text evidence="1 7">Belongs to the peptidase S46 family.</text>
</comment>
<evidence type="ECO:0000313" key="8">
    <source>
        <dbReference type="EMBL" id="GAA4372841.1"/>
    </source>
</evidence>